<evidence type="ECO:0000256" key="1">
    <source>
        <dbReference type="SAM" id="MobiDB-lite"/>
    </source>
</evidence>
<dbReference type="HOGENOM" id="CLU_1723564_0_0_1"/>
<comment type="caution">
    <text evidence="2">The sequence shown here is derived from an EMBL/GenBank/DDBJ whole genome shotgun (WGS) entry which is preliminary data.</text>
</comment>
<accession>L8WUE5</accession>
<sequence length="152" mass="17347">MSRYRGRPQVNSPPWSVRRSSLGQSTLDTSSTTILSPLTTLPPLYKCHSHATYLWSNIAFYSTLDWTCCTGQGFSKIVPRTTSYFHLSLYLFFFHGRDNWGHHLLLRVEDLAPLNRVYDNHLMTSWINLNHATISENAPHAHILDPAFPTGS</sequence>
<name>L8WUE5_THACA</name>
<organism evidence="2 3">
    <name type="scientific">Thanatephorus cucumeris (strain AG1-IA)</name>
    <name type="common">Rice sheath blight fungus</name>
    <name type="synonym">Rhizoctonia solani</name>
    <dbReference type="NCBI Taxonomy" id="983506"/>
    <lineage>
        <taxon>Eukaryota</taxon>
        <taxon>Fungi</taxon>
        <taxon>Dikarya</taxon>
        <taxon>Basidiomycota</taxon>
        <taxon>Agaricomycotina</taxon>
        <taxon>Agaricomycetes</taxon>
        <taxon>Cantharellales</taxon>
        <taxon>Ceratobasidiaceae</taxon>
        <taxon>Rhizoctonia</taxon>
        <taxon>Rhizoctonia solani AG-1</taxon>
    </lineage>
</organism>
<protein>
    <submittedName>
        <fullName evidence="2">Uncharacterized protein</fullName>
    </submittedName>
</protein>
<reference evidence="2 3" key="1">
    <citation type="journal article" date="2013" name="Nat. Commun.">
        <title>The evolution and pathogenic mechanisms of the rice sheath blight pathogen.</title>
        <authorList>
            <person name="Zheng A."/>
            <person name="Lin R."/>
            <person name="Xu L."/>
            <person name="Qin P."/>
            <person name="Tang C."/>
            <person name="Ai P."/>
            <person name="Zhang D."/>
            <person name="Liu Y."/>
            <person name="Sun Z."/>
            <person name="Feng H."/>
            <person name="Wang Y."/>
            <person name="Chen Y."/>
            <person name="Liang X."/>
            <person name="Fu R."/>
            <person name="Li Q."/>
            <person name="Zhang J."/>
            <person name="Yu X."/>
            <person name="Xie Z."/>
            <person name="Ding L."/>
            <person name="Guan P."/>
            <person name="Tang J."/>
            <person name="Liang Y."/>
            <person name="Wang S."/>
            <person name="Deng Q."/>
            <person name="Li S."/>
            <person name="Zhu J."/>
            <person name="Wang L."/>
            <person name="Liu H."/>
            <person name="Li P."/>
        </authorList>
    </citation>
    <scope>NUCLEOTIDE SEQUENCE [LARGE SCALE GENOMIC DNA]</scope>
    <source>
        <strain evidence="3">AG-1 IA</strain>
    </source>
</reference>
<proteinExistence type="predicted"/>
<dbReference type="EMBL" id="AFRT01001026">
    <property type="protein sequence ID" value="ELU41625.1"/>
    <property type="molecule type" value="Genomic_DNA"/>
</dbReference>
<feature type="region of interest" description="Disordered" evidence="1">
    <location>
        <begin position="1"/>
        <end position="24"/>
    </location>
</feature>
<dbReference type="AlphaFoldDB" id="L8WUE5"/>
<evidence type="ECO:0000313" key="2">
    <source>
        <dbReference type="EMBL" id="ELU41625.1"/>
    </source>
</evidence>
<dbReference type="Proteomes" id="UP000011668">
    <property type="component" value="Unassembled WGS sequence"/>
</dbReference>
<feature type="compositionally biased region" description="Polar residues" evidence="1">
    <location>
        <begin position="9"/>
        <end position="24"/>
    </location>
</feature>
<gene>
    <name evidence="2" type="ORF">AG1IA_04345</name>
</gene>
<keyword evidence="3" id="KW-1185">Reference proteome</keyword>
<evidence type="ECO:0000313" key="3">
    <source>
        <dbReference type="Proteomes" id="UP000011668"/>
    </source>
</evidence>